<dbReference type="EMBL" id="WTYL01000001">
    <property type="protein sequence ID" value="MXP42877.1"/>
    <property type="molecule type" value="Genomic_DNA"/>
</dbReference>
<comment type="caution">
    <text evidence="1">The sequence shown here is derived from an EMBL/GenBank/DDBJ whole genome shotgun (WGS) entry which is preliminary data.</text>
</comment>
<accession>A0A845B0B4</accession>
<evidence type="ECO:0000313" key="1">
    <source>
        <dbReference type="EMBL" id="MXP42877.1"/>
    </source>
</evidence>
<name>A0A845B0B4_9SPHN</name>
<proteinExistence type="predicted"/>
<evidence type="ECO:0000313" key="2">
    <source>
        <dbReference type="Proteomes" id="UP000431922"/>
    </source>
</evidence>
<reference evidence="1 2" key="1">
    <citation type="submission" date="2019-12" db="EMBL/GenBank/DDBJ databases">
        <title>Genomic-based taxomic classification of the family Erythrobacteraceae.</title>
        <authorList>
            <person name="Xu L."/>
        </authorList>
    </citation>
    <scope>NUCLEOTIDE SEQUENCE [LARGE SCALE GENOMIC DNA]</scope>
    <source>
        <strain evidence="1 2">KCTC 42453</strain>
    </source>
</reference>
<gene>
    <name evidence="1" type="ORF">GRI65_00235</name>
</gene>
<protein>
    <submittedName>
        <fullName evidence="1">Uncharacterized protein</fullName>
    </submittedName>
</protein>
<dbReference type="AlphaFoldDB" id="A0A845B0B4"/>
<keyword evidence="2" id="KW-1185">Reference proteome</keyword>
<sequence>MRPDTIFEIFARLGVRIPEVAAGYLDGFDILGLETLVDAIDCWQF</sequence>
<organism evidence="1 2">
    <name type="scientific">Allopontixanthobacter sediminis</name>
    <dbReference type="NCBI Taxonomy" id="1689985"/>
    <lineage>
        <taxon>Bacteria</taxon>
        <taxon>Pseudomonadati</taxon>
        <taxon>Pseudomonadota</taxon>
        <taxon>Alphaproteobacteria</taxon>
        <taxon>Sphingomonadales</taxon>
        <taxon>Erythrobacteraceae</taxon>
        <taxon>Allopontixanthobacter</taxon>
    </lineage>
</organism>
<dbReference type="Proteomes" id="UP000431922">
    <property type="component" value="Unassembled WGS sequence"/>
</dbReference>